<reference evidence="2 3" key="1">
    <citation type="journal article" date="2012" name="PLoS Pathog.">
        <title>Diverse lifestyles and strategies of plant pathogenesis encoded in the genomes of eighteen Dothideomycetes fungi.</title>
        <authorList>
            <person name="Ohm R.A."/>
            <person name="Feau N."/>
            <person name="Henrissat B."/>
            <person name="Schoch C.L."/>
            <person name="Horwitz B.A."/>
            <person name="Barry K.W."/>
            <person name="Condon B.J."/>
            <person name="Copeland A.C."/>
            <person name="Dhillon B."/>
            <person name="Glaser F."/>
            <person name="Hesse C.N."/>
            <person name="Kosti I."/>
            <person name="LaButti K."/>
            <person name="Lindquist E.A."/>
            <person name="Lucas S."/>
            <person name="Salamov A.A."/>
            <person name="Bradshaw R.E."/>
            <person name="Ciuffetti L."/>
            <person name="Hamelin R.C."/>
            <person name="Kema G.H.J."/>
            <person name="Lawrence C."/>
            <person name="Scott J.A."/>
            <person name="Spatafora J.W."/>
            <person name="Turgeon B.G."/>
            <person name="de Wit P.J.G.M."/>
            <person name="Zhong S."/>
            <person name="Goodwin S.B."/>
            <person name="Grigoriev I.V."/>
        </authorList>
    </citation>
    <scope>NUCLEOTIDE SEQUENCE [LARGE SCALE GENOMIC DNA]</scope>
    <source>
        <strain evidence="2 3">CIRAD86</strain>
    </source>
</reference>
<keyword evidence="3" id="KW-1185">Reference proteome</keyword>
<dbReference type="GeneID" id="19341676"/>
<name>N1QBY6_PSEFD</name>
<gene>
    <name evidence="2" type="ORF">MYCFIDRAFT_80138</name>
</gene>
<organism evidence="2 3">
    <name type="scientific">Pseudocercospora fijiensis (strain CIRAD86)</name>
    <name type="common">Black leaf streak disease fungus</name>
    <name type="synonym">Mycosphaerella fijiensis</name>
    <dbReference type="NCBI Taxonomy" id="383855"/>
    <lineage>
        <taxon>Eukaryota</taxon>
        <taxon>Fungi</taxon>
        <taxon>Dikarya</taxon>
        <taxon>Ascomycota</taxon>
        <taxon>Pezizomycotina</taxon>
        <taxon>Dothideomycetes</taxon>
        <taxon>Dothideomycetidae</taxon>
        <taxon>Mycosphaerellales</taxon>
        <taxon>Mycosphaerellaceae</taxon>
        <taxon>Pseudocercospora</taxon>
    </lineage>
</organism>
<dbReference type="HOGENOM" id="CLU_676401_0_0_1"/>
<dbReference type="AlphaFoldDB" id="N1QBY6"/>
<dbReference type="EMBL" id="KB446555">
    <property type="protein sequence ID" value="EME88768.1"/>
    <property type="molecule type" value="Genomic_DNA"/>
</dbReference>
<dbReference type="PANTHER" id="PTHR24148:SF73">
    <property type="entry name" value="HET DOMAIN PROTEIN (AFU_ORTHOLOGUE AFUA_8G01020)"/>
    <property type="match status" value="1"/>
</dbReference>
<dbReference type="OrthoDB" id="3629193at2759"/>
<evidence type="ECO:0000259" key="1">
    <source>
        <dbReference type="Pfam" id="PF06985"/>
    </source>
</evidence>
<evidence type="ECO:0000313" key="2">
    <source>
        <dbReference type="EMBL" id="EME88768.1"/>
    </source>
</evidence>
<dbReference type="VEuPathDB" id="FungiDB:MYCFIDRAFT_80138"/>
<proteinExistence type="predicted"/>
<feature type="domain" description="Heterokaryon incompatibility" evidence="1">
    <location>
        <begin position="50"/>
        <end position="166"/>
    </location>
</feature>
<dbReference type="RefSeq" id="XP_007920551.1">
    <property type="nucleotide sequence ID" value="XM_007922360.1"/>
</dbReference>
<dbReference type="InterPro" id="IPR010730">
    <property type="entry name" value="HET"/>
</dbReference>
<sequence>MTKAYQYHPLAHDEQQIRVLRFEQGQPDDDHLLRFKLESLTLHTDLQEPYYAISYAWGENPGLAPIIMDGREALVPDSAEEALRGILRAIRTDESHQATLIWIDAVCINQDDLEEKSHQVAMMGRVFAKAHLVFSWLGPDDGTTPAAIQSFEALQRQYRQLTGDQHDLNYLFNLPRYHCENLPFMRVAPPATPPVARVHANQQAVVHIGHEASNELHVQGVCVGEVVNLLDLEGNSNTTLLEWLVGVWSADLDTTNPKNTAAALFSGNYKTLRVDDATHLLPYFMAFINHWKDQCSPSTRSVLDRFVSKFELRGAGEAMFDCERAFKDKILFQLADGRVGVTYARLSRGDHICVLFGGRDAFVLRQEGPRHKIQGLAYIPDIHKGEYIDQLRAEGRLEEETQTFILT</sequence>
<dbReference type="PANTHER" id="PTHR24148">
    <property type="entry name" value="ANKYRIN REPEAT DOMAIN-CONTAINING PROTEIN 39 HOMOLOG-RELATED"/>
    <property type="match status" value="1"/>
</dbReference>
<dbReference type="Proteomes" id="UP000016932">
    <property type="component" value="Unassembled WGS sequence"/>
</dbReference>
<evidence type="ECO:0000313" key="3">
    <source>
        <dbReference type="Proteomes" id="UP000016932"/>
    </source>
</evidence>
<dbReference type="eggNOG" id="ENOG502RV5C">
    <property type="taxonomic scope" value="Eukaryota"/>
</dbReference>
<dbReference type="Pfam" id="PF06985">
    <property type="entry name" value="HET"/>
    <property type="match status" value="1"/>
</dbReference>
<protein>
    <recommendedName>
        <fullName evidence="1">Heterokaryon incompatibility domain-containing protein</fullName>
    </recommendedName>
</protein>
<accession>N1QBY6</accession>
<dbReference type="InterPro" id="IPR052895">
    <property type="entry name" value="HetReg/Transcr_Mod"/>
</dbReference>
<dbReference type="KEGG" id="pfj:MYCFIDRAFT_80138"/>